<accession>A0A0N5AF15</accession>
<dbReference type="Proteomes" id="UP000046393">
    <property type="component" value="Unplaced"/>
</dbReference>
<dbReference type="SUPFAM" id="SSF49764">
    <property type="entry name" value="HSP20-like chaperones"/>
    <property type="match status" value="1"/>
</dbReference>
<dbReference type="PROSITE" id="PS01031">
    <property type="entry name" value="SHSP"/>
    <property type="match status" value="1"/>
</dbReference>
<dbReference type="AlphaFoldDB" id="A0A0N5AF15"/>
<sequence>MQVKTVFFHTQRLKKLFPTHFRHSKPFRFDERFSDHPIRSHFEQEPVHSINNRRHSLHDSGNEIFANRNIQPEIPARPGSPQIVSGAGDIINTDQGFTIELDVKHFRPTDIKVSLTGNTLTVVGDRLHDDTNSTQKLRRTFTRKYSIPHDIQLSSIFSYMTDTGLLIVKGSRKGWKETEISVQVAHPFDRQNRSSVMSVV</sequence>
<dbReference type="PANTHER" id="PTHR45640:SF24">
    <property type="entry name" value="SHSP DOMAIN-CONTAINING PROTEIN"/>
    <property type="match status" value="1"/>
</dbReference>
<comment type="similarity">
    <text evidence="1 2">Belongs to the small heat shock protein (HSP20) family.</text>
</comment>
<evidence type="ECO:0000259" key="3">
    <source>
        <dbReference type="PROSITE" id="PS01031"/>
    </source>
</evidence>
<evidence type="ECO:0000313" key="5">
    <source>
        <dbReference type="WBParaSite" id="SMUV_0000284701-mRNA-1"/>
    </source>
</evidence>
<dbReference type="GO" id="GO:0005634">
    <property type="term" value="C:nucleus"/>
    <property type="evidence" value="ECO:0007669"/>
    <property type="project" value="TreeGrafter"/>
</dbReference>
<dbReference type="GO" id="GO:0042026">
    <property type="term" value="P:protein refolding"/>
    <property type="evidence" value="ECO:0007669"/>
    <property type="project" value="TreeGrafter"/>
</dbReference>
<dbReference type="GO" id="GO:0009408">
    <property type="term" value="P:response to heat"/>
    <property type="evidence" value="ECO:0007669"/>
    <property type="project" value="TreeGrafter"/>
</dbReference>
<evidence type="ECO:0000313" key="4">
    <source>
        <dbReference type="Proteomes" id="UP000046393"/>
    </source>
</evidence>
<dbReference type="InterPro" id="IPR001436">
    <property type="entry name" value="Alpha-crystallin/sHSP_animal"/>
</dbReference>
<dbReference type="GO" id="GO:0005737">
    <property type="term" value="C:cytoplasm"/>
    <property type="evidence" value="ECO:0007669"/>
    <property type="project" value="TreeGrafter"/>
</dbReference>
<feature type="domain" description="SHSP" evidence="3">
    <location>
        <begin position="78"/>
        <end position="185"/>
    </location>
</feature>
<dbReference type="CDD" id="cd06526">
    <property type="entry name" value="metazoan_ACD"/>
    <property type="match status" value="1"/>
</dbReference>
<dbReference type="InterPro" id="IPR002068">
    <property type="entry name" value="A-crystallin/Hsp20_dom"/>
</dbReference>
<dbReference type="STRING" id="451379.A0A0N5AF15"/>
<evidence type="ECO:0000256" key="1">
    <source>
        <dbReference type="PROSITE-ProRule" id="PRU00285"/>
    </source>
</evidence>
<keyword evidence="4" id="KW-1185">Reference proteome</keyword>
<organism evidence="4 5">
    <name type="scientific">Syphacia muris</name>
    <dbReference type="NCBI Taxonomy" id="451379"/>
    <lineage>
        <taxon>Eukaryota</taxon>
        <taxon>Metazoa</taxon>
        <taxon>Ecdysozoa</taxon>
        <taxon>Nematoda</taxon>
        <taxon>Chromadorea</taxon>
        <taxon>Rhabditida</taxon>
        <taxon>Spirurina</taxon>
        <taxon>Oxyuridomorpha</taxon>
        <taxon>Oxyuroidea</taxon>
        <taxon>Oxyuridae</taxon>
        <taxon>Syphacia</taxon>
    </lineage>
</organism>
<dbReference type="InterPro" id="IPR008978">
    <property type="entry name" value="HSP20-like_chaperone"/>
</dbReference>
<dbReference type="Gene3D" id="2.60.40.790">
    <property type="match status" value="1"/>
</dbReference>
<reference evidence="5" key="1">
    <citation type="submission" date="2017-02" db="UniProtKB">
        <authorList>
            <consortium name="WormBaseParasite"/>
        </authorList>
    </citation>
    <scope>IDENTIFICATION</scope>
</reference>
<proteinExistence type="inferred from homology"/>
<dbReference type="GO" id="GO:0051082">
    <property type="term" value="F:unfolded protein binding"/>
    <property type="evidence" value="ECO:0007669"/>
    <property type="project" value="TreeGrafter"/>
</dbReference>
<dbReference type="WBParaSite" id="SMUV_0000284701-mRNA-1">
    <property type="protein sequence ID" value="SMUV_0000284701-mRNA-1"/>
    <property type="gene ID" value="SMUV_0000284701"/>
</dbReference>
<name>A0A0N5AF15_9BILA</name>
<protein>
    <submittedName>
        <fullName evidence="5">SHSP domain-containing protein</fullName>
    </submittedName>
</protein>
<dbReference type="PANTHER" id="PTHR45640">
    <property type="entry name" value="HEAT SHOCK PROTEIN HSP-12.2-RELATED"/>
    <property type="match status" value="1"/>
</dbReference>
<dbReference type="Pfam" id="PF00011">
    <property type="entry name" value="HSP20"/>
    <property type="match status" value="1"/>
</dbReference>
<evidence type="ECO:0000256" key="2">
    <source>
        <dbReference type="RuleBase" id="RU003616"/>
    </source>
</evidence>